<organism evidence="7 8">
    <name type="scientific">Leptotrombidium deliense</name>
    <dbReference type="NCBI Taxonomy" id="299467"/>
    <lineage>
        <taxon>Eukaryota</taxon>
        <taxon>Metazoa</taxon>
        <taxon>Ecdysozoa</taxon>
        <taxon>Arthropoda</taxon>
        <taxon>Chelicerata</taxon>
        <taxon>Arachnida</taxon>
        <taxon>Acari</taxon>
        <taxon>Acariformes</taxon>
        <taxon>Trombidiformes</taxon>
        <taxon>Prostigmata</taxon>
        <taxon>Anystina</taxon>
        <taxon>Parasitengona</taxon>
        <taxon>Trombiculoidea</taxon>
        <taxon>Trombiculidae</taxon>
        <taxon>Leptotrombidium</taxon>
    </lineage>
</organism>
<accession>A0A443SL55</accession>
<dbReference type="PANTHER" id="PTHR22677">
    <property type="entry name" value="ANKYRIN REPEAT DOMAIN-CONTAINING PROTEIN 60"/>
    <property type="match status" value="1"/>
</dbReference>
<evidence type="ECO:0000313" key="7">
    <source>
        <dbReference type="EMBL" id="RWS28261.1"/>
    </source>
</evidence>
<gene>
    <name evidence="7" type="ORF">B4U80_05436</name>
</gene>
<dbReference type="Pfam" id="PF12796">
    <property type="entry name" value="Ank_2"/>
    <property type="match status" value="2"/>
</dbReference>
<keyword evidence="3" id="KW-1052">Target cell membrane</keyword>
<dbReference type="GO" id="GO:0006887">
    <property type="term" value="P:exocytosis"/>
    <property type="evidence" value="ECO:0007669"/>
    <property type="project" value="UniProtKB-KW"/>
</dbReference>
<proteinExistence type="predicted"/>
<dbReference type="InterPro" id="IPR039323">
    <property type="entry name" value="ANKRD_45/46/60"/>
</dbReference>
<dbReference type="GO" id="GO:0044218">
    <property type="term" value="C:other organism cell membrane"/>
    <property type="evidence" value="ECO:0007669"/>
    <property type="project" value="UniProtKB-KW"/>
</dbReference>
<name>A0A443SL55_9ACAR</name>
<evidence type="ECO:0000256" key="5">
    <source>
        <dbReference type="ARBA" id="ARBA00023298"/>
    </source>
</evidence>
<dbReference type="AlphaFoldDB" id="A0A443SL55"/>
<feature type="repeat" description="ANK" evidence="6">
    <location>
        <begin position="75"/>
        <end position="107"/>
    </location>
</feature>
<dbReference type="InterPro" id="IPR002110">
    <property type="entry name" value="Ankyrin_rpt"/>
</dbReference>
<dbReference type="OrthoDB" id="5314041at2759"/>
<keyword evidence="8" id="KW-1185">Reference proteome</keyword>
<dbReference type="VEuPathDB" id="VectorBase:LDEU003779"/>
<dbReference type="SUPFAM" id="SSF48403">
    <property type="entry name" value="Ankyrin repeat"/>
    <property type="match status" value="1"/>
</dbReference>
<dbReference type="Gene3D" id="1.25.40.20">
    <property type="entry name" value="Ankyrin repeat-containing domain"/>
    <property type="match status" value="2"/>
</dbReference>
<dbReference type="SMART" id="SM00248">
    <property type="entry name" value="ANK"/>
    <property type="match status" value="4"/>
</dbReference>
<evidence type="ECO:0000256" key="4">
    <source>
        <dbReference type="ARBA" id="ARBA00023028"/>
    </source>
</evidence>
<dbReference type="STRING" id="299467.A0A443SL55"/>
<feature type="repeat" description="ANK" evidence="6">
    <location>
        <begin position="42"/>
        <end position="74"/>
    </location>
</feature>
<keyword evidence="2" id="KW-0268">Exocytosis</keyword>
<evidence type="ECO:0000256" key="6">
    <source>
        <dbReference type="PROSITE-ProRule" id="PRU00023"/>
    </source>
</evidence>
<keyword evidence="5" id="KW-1053">Target membrane</keyword>
<keyword evidence="4" id="KW-0638">Presynaptic neurotoxin</keyword>
<keyword evidence="5" id="KW-0472">Membrane</keyword>
<keyword evidence="4" id="KW-0800">Toxin</keyword>
<evidence type="ECO:0000256" key="3">
    <source>
        <dbReference type="ARBA" id="ARBA00022537"/>
    </source>
</evidence>
<evidence type="ECO:0000256" key="2">
    <source>
        <dbReference type="ARBA" id="ARBA00022483"/>
    </source>
</evidence>
<dbReference type="Proteomes" id="UP000288716">
    <property type="component" value="Unassembled WGS sequence"/>
</dbReference>
<sequence length="174" mass="19888">MCVPFSQESKEKQFHKNCKYGNYAAVRALIENGVHVNYSDIYGNSALHLAVLYNHINIIELLLQKGANVNKKNRYDRTPLHFAAFNMAINVVTLLLEYGASSSQQDIEGNTALMLAVLYNRKCLLLNDVCTQLLIATSCDEWKCLRNKNKENILDISKKENYKFLTQLLEKDLL</sequence>
<dbReference type="EMBL" id="NCKV01001482">
    <property type="protein sequence ID" value="RWS28261.1"/>
    <property type="molecule type" value="Genomic_DNA"/>
</dbReference>
<keyword evidence="6" id="KW-0040">ANK repeat</keyword>
<dbReference type="PROSITE" id="PS50297">
    <property type="entry name" value="ANK_REP_REGION"/>
    <property type="match status" value="2"/>
</dbReference>
<keyword evidence="4" id="KW-0528">Neurotoxin</keyword>
<comment type="subcellular location">
    <subcellularLocation>
        <location evidence="1">Target cell membrane</location>
    </subcellularLocation>
</comment>
<comment type="caution">
    <text evidence="7">The sequence shown here is derived from an EMBL/GenBank/DDBJ whole genome shotgun (WGS) entry which is preliminary data.</text>
</comment>
<reference evidence="7 8" key="1">
    <citation type="journal article" date="2018" name="Gigascience">
        <title>Genomes of trombidid mites reveal novel predicted allergens and laterally-transferred genes associated with secondary metabolism.</title>
        <authorList>
            <person name="Dong X."/>
            <person name="Chaisiri K."/>
            <person name="Xia D."/>
            <person name="Armstrong S.D."/>
            <person name="Fang Y."/>
            <person name="Donnelly M.J."/>
            <person name="Kadowaki T."/>
            <person name="McGarry J.W."/>
            <person name="Darby A.C."/>
            <person name="Makepeace B.L."/>
        </authorList>
    </citation>
    <scope>NUCLEOTIDE SEQUENCE [LARGE SCALE GENOMIC DNA]</scope>
    <source>
        <strain evidence="7">UoL-UT</strain>
    </source>
</reference>
<dbReference type="GO" id="GO:0044231">
    <property type="term" value="C:host cell presynaptic membrane"/>
    <property type="evidence" value="ECO:0007669"/>
    <property type="project" value="UniProtKB-KW"/>
</dbReference>
<dbReference type="PROSITE" id="PS50088">
    <property type="entry name" value="ANK_REPEAT"/>
    <property type="match status" value="2"/>
</dbReference>
<dbReference type="InterPro" id="IPR036770">
    <property type="entry name" value="Ankyrin_rpt-contain_sf"/>
</dbReference>
<evidence type="ECO:0000313" key="8">
    <source>
        <dbReference type="Proteomes" id="UP000288716"/>
    </source>
</evidence>
<protein>
    <submittedName>
        <fullName evidence="7">Ankyrin repeat domain-containing protein</fullName>
    </submittedName>
</protein>
<evidence type="ECO:0000256" key="1">
    <source>
        <dbReference type="ARBA" id="ARBA00004175"/>
    </source>
</evidence>
<dbReference type="PANTHER" id="PTHR22677:SF4">
    <property type="entry name" value="USHER SYNDROME TYPE-1G PROTEIN-LIKE PROTEIN"/>
    <property type="match status" value="1"/>
</dbReference>